<reference evidence="2" key="1">
    <citation type="journal article" date="2022" name="bioRxiv">
        <title>Sequencing and chromosome-scale assembly of the giantPleurodeles waltlgenome.</title>
        <authorList>
            <person name="Brown T."/>
            <person name="Elewa A."/>
            <person name="Iarovenko S."/>
            <person name="Subramanian E."/>
            <person name="Araus A.J."/>
            <person name="Petzold A."/>
            <person name="Susuki M."/>
            <person name="Suzuki K.-i.T."/>
            <person name="Hayashi T."/>
            <person name="Toyoda A."/>
            <person name="Oliveira C."/>
            <person name="Osipova E."/>
            <person name="Leigh N.D."/>
            <person name="Simon A."/>
            <person name="Yun M.H."/>
        </authorList>
    </citation>
    <scope>NUCLEOTIDE SEQUENCE</scope>
    <source>
        <strain evidence="2">20211129_DDA</strain>
        <tissue evidence="2">Liver</tissue>
    </source>
</reference>
<organism evidence="2 3">
    <name type="scientific">Pleurodeles waltl</name>
    <name type="common">Iberian ribbed newt</name>
    <dbReference type="NCBI Taxonomy" id="8319"/>
    <lineage>
        <taxon>Eukaryota</taxon>
        <taxon>Metazoa</taxon>
        <taxon>Chordata</taxon>
        <taxon>Craniata</taxon>
        <taxon>Vertebrata</taxon>
        <taxon>Euteleostomi</taxon>
        <taxon>Amphibia</taxon>
        <taxon>Batrachia</taxon>
        <taxon>Caudata</taxon>
        <taxon>Salamandroidea</taxon>
        <taxon>Salamandridae</taxon>
        <taxon>Pleurodelinae</taxon>
        <taxon>Pleurodeles</taxon>
    </lineage>
</organism>
<dbReference type="Proteomes" id="UP001066276">
    <property type="component" value="Chromosome 6"/>
</dbReference>
<evidence type="ECO:0000313" key="2">
    <source>
        <dbReference type="EMBL" id="KAJ1145825.1"/>
    </source>
</evidence>
<dbReference type="AlphaFoldDB" id="A0AAV7R2Z5"/>
<comment type="caution">
    <text evidence="2">The sequence shown here is derived from an EMBL/GenBank/DDBJ whole genome shotgun (WGS) entry which is preliminary data.</text>
</comment>
<gene>
    <name evidence="2" type="ORF">NDU88_012109</name>
</gene>
<proteinExistence type="predicted"/>
<dbReference type="EMBL" id="JANPWB010000010">
    <property type="protein sequence ID" value="KAJ1145825.1"/>
    <property type="molecule type" value="Genomic_DNA"/>
</dbReference>
<keyword evidence="3" id="KW-1185">Reference proteome</keyword>
<evidence type="ECO:0000313" key="3">
    <source>
        <dbReference type="Proteomes" id="UP001066276"/>
    </source>
</evidence>
<sequence>MDELRAPTAADEDPWVKFTGRRTEATSDETATRNDDAGKTCGCTEPVLTWWELLVSPRHIMALACCSLSVEK</sequence>
<accession>A0AAV7R2Z5</accession>
<protein>
    <submittedName>
        <fullName evidence="2">Uncharacterized protein</fullName>
    </submittedName>
</protein>
<name>A0AAV7R2Z5_PLEWA</name>
<feature type="region of interest" description="Disordered" evidence="1">
    <location>
        <begin position="1"/>
        <end position="38"/>
    </location>
</feature>
<feature type="compositionally biased region" description="Basic and acidic residues" evidence="1">
    <location>
        <begin position="21"/>
        <end position="38"/>
    </location>
</feature>
<evidence type="ECO:0000256" key="1">
    <source>
        <dbReference type="SAM" id="MobiDB-lite"/>
    </source>
</evidence>